<dbReference type="SUPFAM" id="SSF55781">
    <property type="entry name" value="GAF domain-like"/>
    <property type="match status" value="1"/>
</dbReference>
<protein>
    <recommendedName>
        <fullName evidence="2">GAF domain-containing protein</fullName>
    </recommendedName>
</protein>
<evidence type="ECO:0000259" key="2">
    <source>
        <dbReference type="Pfam" id="PF13492"/>
    </source>
</evidence>
<sequence>MGLRERASDFSKTTQAAHGIDLGLELRPDLNKRVADSQATSAKPAGLQQKAEAVSARTTAVPKPELPSEREAHAAAGIGHKTQLDAVLNLIEIYKEFGSLRSAADLWQVIAYSLMAQLGTKNIAIFMEDDGRMQLMHALGFTLPADFSFSAAGKLAKLLASAKKPEFVSDLQGALSDSETRFLDSCGARYVAPVLRYEELRGVIVINPPQGEAAFRSDDLFYLKICGELLGAMESQLMLIAGAEEKRAQYSVAQKYRDYAAEFVARLGRADNNEPLKDVLEEELSMHYPDTSVLLMTREDFFLRTHLATGFQRENTAHLEVGLVDAVIEKIKQGQVFFTATDFEGSEAFAFLARYRQIHTHKVLHRQEFLAVAFIAENEIEKVAALRTTIDHYVMQNHASRLRDHATASLNHADNPVMAIKNYIAACEEHLQRADEPFAVVVSSIANYARLHNLHGDGAAAAVRDFTRKTLREIMEAQDFSTEVFHGHFVSVLRQKEAGDAWRLSRMLQKQAAKQFPDEDMRPVYQHKIYARPHIQAIPFELLFKG</sequence>
<dbReference type="HOGENOM" id="CLU_498686_0_0_12"/>
<evidence type="ECO:0000313" key="4">
    <source>
        <dbReference type="Proteomes" id="UP000006048"/>
    </source>
</evidence>
<dbReference type="AlphaFoldDB" id="I4B866"/>
<dbReference type="Proteomes" id="UP000006048">
    <property type="component" value="Chromosome"/>
</dbReference>
<dbReference type="STRING" id="869212.Turpa_2834"/>
<gene>
    <name evidence="3" type="ordered locus">Turpa_2834</name>
</gene>
<accession>I4B866</accession>
<feature type="region of interest" description="Disordered" evidence="1">
    <location>
        <begin position="33"/>
        <end position="72"/>
    </location>
</feature>
<evidence type="ECO:0000256" key="1">
    <source>
        <dbReference type="SAM" id="MobiDB-lite"/>
    </source>
</evidence>
<organism evidence="3 4">
    <name type="scientific">Turneriella parva (strain ATCC BAA-1111 / DSM 21527 / NCTC 11395 / H)</name>
    <name type="common">Leptospira parva</name>
    <dbReference type="NCBI Taxonomy" id="869212"/>
    <lineage>
        <taxon>Bacteria</taxon>
        <taxon>Pseudomonadati</taxon>
        <taxon>Spirochaetota</taxon>
        <taxon>Spirochaetia</taxon>
        <taxon>Leptospirales</taxon>
        <taxon>Leptospiraceae</taxon>
        <taxon>Turneriella</taxon>
    </lineage>
</organism>
<dbReference type="RefSeq" id="WP_014803975.1">
    <property type="nucleotide sequence ID" value="NC_018020.1"/>
</dbReference>
<dbReference type="EMBL" id="CP002959">
    <property type="protein sequence ID" value="AFM13473.1"/>
    <property type="molecule type" value="Genomic_DNA"/>
</dbReference>
<feature type="domain" description="GAF" evidence="2">
    <location>
        <begin position="104"/>
        <end position="231"/>
    </location>
</feature>
<dbReference type="InterPro" id="IPR003018">
    <property type="entry name" value="GAF"/>
</dbReference>
<evidence type="ECO:0000313" key="3">
    <source>
        <dbReference type="EMBL" id="AFM13473.1"/>
    </source>
</evidence>
<name>I4B866_TURPD</name>
<reference evidence="3 4" key="1">
    <citation type="submission" date="2012-06" db="EMBL/GenBank/DDBJ databases">
        <title>The complete chromosome of genome of Turneriella parva DSM 21527.</title>
        <authorList>
            <consortium name="US DOE Joint Genome Institute (JGI-PGF)"/>
            <person name="Lucas S."/>
            <person name="Han J."/>
            <person name="Lapidus A."/>
            <person name="Bruce D."/>
            <person name="Goodwin L."/>
            <person name="Pitluck S."/>
            <person name="Peters L."/>
            <person name="Kyrpides N."/>
            <person name="Mavromatis K."/>
            <person name="Ivanova N."/>
            <person name="Mikhailova N."/>
            <person name="Chertkov O."/>
            <person name="Detter J.C."/>
            <person name="Tapia R."/>
            <person name="Han C."/>
            <person name="Land M."/>
            <person name="Hauser L."/>
            <person name="Markowitz V."/>
            <person name="Cheng J.-F."/>
            <person name="Hugenholtz P."/>
            <person name="Woyke T."/>
            <person name="Wu D."/>
            <person name="Gronow S."/>
            <person name="Wellnitz S."/>
            <person name="Brambilla E."/>
            <person name="Klenk H.-P."/>
            <person name="Eisen J.A."/>
        </authorList>
    </citation>
    <scope>NUCLEOTIDE SEQUENCE [LARGE SCALE GENOMIC DNA]</scope>
    <source>
        <strain evidence="4">ATCC BAA-1111 / DSM 21527 / NCTC 11395 / H</strain>
    </source>
</reference>
<keyword evidence="4" id="KW-1185">Reference proteome</keyword>
<proteinExistence type="predicted"/>
<dbReference type="Pfam" id="PF13492">
    <property type="entry name" value="GAF_3"/>
    <property type="match status" value="1"/>
</dbReference>
<dbReference type="KEGG" id="tpx:Turpa_2834"/>